<evidence type="ECO:0000256" key="1">
    <source>
        <dbReference type="ARBA" id="ARBA00002510"/>
    </source>
</evidence>
<dbReference type="GO" id="GO:0006824">
    <property type="term" value="P:cobalt ion transport"/>
    <property type="evidence" value="ECO:0007669"/>
    <property type="project" value="UniProtKB-KW"/>
</dbReference>
<keyword evidence="8 13" id="KW-1133">Transmembrane helix</keyword>
<evidence type="ECO:0000256" key="4">
    <source>
        <dbReference type="ARBA" id="ARBA00022448"/>
    </source>
</evidence>
<feature type="compositionally biased region" description="Low complexity" evidence="14">
    <location>
        <begin position="38"/>
        <end position="65"/>
    </location>
</feature>
<dbReference type="InterPro" id="IPR051224">
    <property type="entry name" value="NiCoT_RcnA"/>
</dbReference>
<keyword evidence="9" id="KW-0406">Ion transport</keyword>
<dbReference type="AlphaFoldDB" id="A0A5J6N3D9"/>
<feature type="transmembrane region" description="Helical" evidence="13">
    <location>
        <begin position="255"/>
        <end position="276"/>
    </location>
</feature>
<keyword evidence="11 13" id="KW-0472">Membrane</keyword>
<feature type="region of interest" description="Disordered" evidence="14">
    <location>
        <begin position="210"/>
        <end position="239"/>
    </location>
</feature>
<dbReference type="EMBL" id="CP042582">
    <property type="protein sequence ID" value="QEX24458.1"/>
    <property type="molecule type" value="Genomic_DNA"/>
</dbReference>
<dbReference type="PROSITE" id="PS51257">
    <property type="entry name" value="PROKAR_LIPOPROTEIN"/>
    <property type="match status" value="1"/>
</dbReference>
<evidence type="ECO:0000313" key="17">
    <source>
        <dbReference type="Proteomes" id="UP000325797"/>
    </source>
</evidence>
<keyword evidence="6" id="KW-0533">Nickel</keyword>
<sequence length="354" mass="36329">MNLAPRRLAGIFALLLGAMTLACGTPAGAQQNSLLGGSAPAASDAPAPPDDAVTAPSAPEDAAPESEGLLHRIERAVIETQRDINREINRRLVAVRDGQGMGVIWAGLSIAFMYGVFHALGPGHGKTVIVGYFLGRGGSIGRGVAMASWIALSHVIGAVAIVLVVHLILSHSAVTPVEEVSWLRFVSYAAILAIGLAMLVSAIRHRGGHAHCHHHDHDHDHGHGHDHGEGHDHGHGHGHAAAAKAGAVRRAEQRLLAIAAGFIPCSGAILILVFAFTNGIVMMGVLMAFAIALGMGLTLAALGIASVIAHRQVAARLAPGGAASMALSLLGPSVIVLIGCLLLAGAILDPTLPY</sequence>
<dbReference type="Pfam" id="PF03824">
    <property type="entry name" value="NicO"/>
    <property type="match status" value="1"/>
</dbReference>
<comment type="function">
    <text evidence="1">Efflux system for nickel and cobalt.</text>
</comment>
<proteinExistence type="inferred from homology"/>
<gene>
    <name evidence="16" type="ORF">FRZ61_43990</name>
</gene>
<feature type="chain" id="PRO_5023876848" description="Nickel/cobalt efflux system" evidence="15">
    <location>
        <begin position="30"/>
        <end position="354"/>
    </location>
</feature>
<evidence type="ECO:0000256" key="10">
    <source>
        <dbReference type="ARBA" id="ARBA00023112"/>
    </source>
</evidence>
<dbReference type="GO" id="GO:0010045">
    <property type="term" value="P:response to nickel cation"/>
    <property type="evidence" value="ECO:0007669"/>
    <property type="project" value="TreeGrafter"/>
</dbReference>
<keyword evidence="10" id="KW-0921">Nickel transport</keyword>
<dbReference type="GO" id="GO:0015099">
    <property type="term" value="F:nickel cation transmembrane transporter activity"/>
    <property type="evidence" value="ECO:0007669"/>
    <property type="project" value="UniProtKB-UniRule"/>
</dbReference>
<feature type="signal peptide" evidence="15">
    <location>
        <begin position="1"/>
        <end position="29"/>
    </location>
</feature>
<dbReference type="GO" id="GO:0046583">
    <property type="term" value="F:monoatomic cation efflux transmembrane transporter activity"/>
    <property type="evidence" value="ECO:0007669"/>
    <property type="project" value="TreeGrafter"/>
</dbReference>
<keyword evidence="4 13" id="KW-0813">Transport</keyword>
<comment type="subcellular location">
    <subcellularLocation>
        <location evidence="2 13">Cell membrane</location>
        <topology evidence="2 13">Multi-pass membrane protein</topology>
    </subcellularLocation>
</comment>
<evidence type="ECO:0000256" key="7">
    <source>
        <dbReference type="ARBA" id="ARBA00022692"/>
    </source>
</evidence>
<evidence type="ECO:0000256" key="2">
    <source>
        <dbReference type="ARBA" id="ARBA00004651"/>
    </source>
</evidence>
<dbReference type="PANTHER" id="PTHR40659">
    <property type="entry name" value="NICKEL/COBALT EFFLUX SYSTEM RCNA"/>
    <property type="match status" value="1"/>
</dbReference>
<feature type="transmembrane region" description="Helical" evidence="13">
    <location>
        <begin position="282"/>
        <end position="309"/>
    </location>
</feature>
<evidence type="ECO:0000256" key="6">
    <source>
        <dbReference type="ARBA" id="ARBA00022596"/>
    </source>
</evidence>
<name>A0A5J6N3D9_9PROT</name>
<feature type="compositionally biased region" description="Basic and acidic residues" evidence="14">
    <location>
        <begin position="215"/>
        <end position="235"/>
    </location>
</feature>
<keyword evidence="3" id="KW-0171">Cobalt transport</keyword>
<keyword evidence="17" id="KW-1185">Reference proteome</keyword>
<organism evidence="16 17">
    <name type="scientific">Hypericibacter adhaerens</name>
    <dbReference type="NCBI Taxonomy" id="2602016"/>
    <lineage>
        <taxon>Bacteria</taxon>
        <taxon>Pseudomonadati</taxon>
        <taxon>Pseudomonadota</taxon>
        <taxon>Alphaproteobacteria</taxon>
        <taxon>Rhodospirillales</taxon>
        <taxon>Dongiaceae</taxon>
        <taxon>Hypericibacter</taxon>
    </lineage>
</organism>
<evidence type="ECO:0000256" key="5">
    <source>
        <dbReference type="ARBA" id="ARBA00022475"/>
    </source>
</evidence>
<keyword evidence="15" id="KW-0732">Signal</keyword>
<evidence type="ECO:0000256" key="3">
    <source>
        <dbReference type="ARBA" id="ARBA00022426"/>
    </source>
</evidence>
<keyword evidence="7 13" id="KW-0812">Transmembrane</keyword>
<keyword evidence="5" id="KW-1003">Cell membrane</keyword>
<protein>
    <recommendedName>
        <fullName evidence="13">Nickel/cobalt efflux system</fullName>
    </recommendedName>
</protein>
<dbReference type="Proteomes" id="UP000325797">
    <property type="component" value="Chromosome"/>
</dbReference>
<accession>A0A5J6N3D9</accession>
<dbReference type="RefSeq" id="WP_151119736.1">
    <property type="nucleotide sequence ID" value="NZ_CP042582.1"/>
</dbReference>
<evidence type="ECO:0000313" key="16">
    <source>
        <dbReference type="EMBL" id="QEX24458.1"/>
    </source>
</evidence>
<evidence type="ECO:0000256" key="8">
    <source>
        <dbReference type="ARBA" id="ARBA00022989"/>
    </source>
</evidence>
<dbReference type="PANTHER" id="PTHR40659:SF1">
    <property type="entry name" value="NICKEL_COBALT EFFLUX SYSTEM RCNA"/>
    <property type="match status" value="1"/>
</dbReference>
<feature type="transmembrane region" description="Helical" evidence="13">
    <location>
        <begin position="181"/>
        <end position="203"/>
    </location>
</feature>
<evidence type="ECO:0000256" key="14">
    <source>
        <dbReference type="SAM" id="MobiDB-lite"/>
    </source>
</evidence>
<evidence type="ECO:0000256" key="11">
    <source>
        <dbReference type="ARBA" id="ARBA00023136"/>
    </source>
</evidence>
<feature type="transmembrane region" description="Helical" evidence="13">
    <location>
        <begin position="144"/>
        <end position="169"/>
    </location>
</feature>
<dbReference type="GO" id="GO:0032025">
    <property type="term" value="P:response to cobalt ion"/>
    <property type="evidence" value="ECO:0007669"/>
    <property type="project" value="TreeGrafter"/>
</dbReference>
<evidence type="ECO:0000256" key="13">
    <source>
        <dbReference type="RuleBase" id="RU362101"/>
    </source>
</evidence>
<dbReference type="OrthoDB" id="9812956at2"/>
<dbReference type="InterPro" id="IPR011541">
    <property type="entry name" value="Ni/Co_transpt_high_affinity"/>
</dbReference>
<dbReference type="KEGG" id="hadh:FRZ61_43990"/>
<dbReference type="GO" id="GO:0005886">
    <property type="term" value="C:plasma membrane"/>
    <property type="evidence" value="ECO:0007669"/>
    <property type="project" value="UniProtKB-SubCell"/>
</dbReference>
<evidence type="ECO:0000256" key="15">
    <source>
        <dbReference type="SAM" id="SignalP"/>
    </source>
</evidence>
<feature type="region of interest" description="Disordered" evidence="14">
    <location>
        <begin position="34"/>
        <end position="65"/>
    </location>
</feature>
<reference evidence="16 17" key="1">
    <citation type="submission" date="2019-08" db="EMBL/GenBank/DDBJ databases">
        <title>Hyperibacter terrae gen. nov., sp. nov. and Hyperibacter viscosus sp. nov., two new members in the family Rhodospirillaceae isolated from the rhizosphere of Hypericum perforatum.</title>
        <authorList>
            <person name="Noviana Z."/>
        </authorList>
    </citation>
    <scope>NUCLEOTIDE SEQUENCE [LARGE SCALE GENOMIC DNA]</scope>
    <source>
        <strain evidence="16 17">R5959</strain>
    </source>
</reference>
<comment type="similarity">
    <text evidence="13">Belongs to the NiCoT transporter (TC 2.A.52) family.</text>
</comment>
<feature type="transmembrane region" description="Helical" evidence="13">
    <location>
        <begin position="102"/>
        <end position="123"/>
    </location>
</feature>
<keyword evidence="12" id="KW-0170">Cobalt</keyword>
<evidence type="ECO:0000256" key="9">
    <source>
        <dbReference type="ARBA" id="ARBA00023065"/>
    </source>
</evidence>
<evidence type="ECO:0000256" key="12">
    <source>
        <dbReference type="ARBA" id="ARBA00023285"/>
    </source>
</evidence>
<feature type="transmembrane region" description="Helical" evidence="13">
    <location>
        <begin position="321"/>
        <end position="348"/>
    </location>
</feature>